<name>A0ABW2XU36_9ACTN</name>
<reference evidence="2" key="1">
    <citation type="journal article" date="2019" name="Int. J. Syst. Evol. Microbiol.">
        <title>The Global Catalogue of Microorganisms (GCM) 10K type strain sequencing project: providing services to taxonomists for standard genome sequencing and annotation.</title>
        <authorList>
            <consortium name="The Broad Institute Genomics Platform"/>
            <consortium name="The Broad Institute Genome Sequencing Center for Infectious Disease"/>
            <person name="Wu L."/>
            <person name="Ma J."/>
        </authorList>
    </citation>
    <scope>NUCLEOTIDE SEQUENCE [LARGE SCALE GENOMIC DNA]</scope>
    <source>
        <strain evidence="2">JCM 9371</strain>
    </source>
</reference>
<dbReference type="Proteomes" id="UP001597063">
    <property type="component" value="Unassembled WGS sequence"/>
</dbReference>
<sequence>MTWLPPLVAAVLLADALRLRRRLAALPRLPAPSRRTVPLRWDGAREPGDYDLVTADGAVLSAQMRRAATAHARDRGLRTLDLIPADLPVVRALDLARAPDRGRSGRDAPAGPVGTARGAGFAAVVRTGPGPGASGRVVVPCHLTPRAHACRGRAAWLRARGVSVRHTVARSALTLGTVLTALLSDPRWGPVAVIAYCVVPYVVFARTALSPRDLHRTALLRPVLTPYTWYRTLWEEPLWNACAPLKDES</sequence>
<dbReference type="RefSeq" id="WP_378324424.1">
    <property type="nucleotide sequence ID" value="NZ_JBHTGP010000015.1"/>
</dbReference>
<gene>
    <name evidence="1" type="ORF">ACFQZM_31195</name>
</gene>
<evidence type="ECO:0000313" key="1">
    <source>
        <dbReference type="EMBL" id="MFD0688993.1"/>
    </source>
</evidence>
<evidence type="ECO:0000313" key="2">
    <source>
        <dbReference type="Proteomes" id="UP001597063"/>
    </source>
</evidence>
<proteinExistence type="predicted"/>
<comment type="caution">
    <text evidence="1">The sequence shown here is derived from an EMBL/GenBank/DDBJ whole genome shotgun (WGS) entry which is preliminary data.</text>
</comment>
<accession>A0ABW2XU36</accession>
<protein>
    <submittedName>
        <fullName evidence="1">Uncharacterized protein</fullName>
    </submittedName>
</protein>
<organism evidence="1 2">
    <name type="scientific">Actinomadura fibrosa</name>
    <dbReference type="NCBI Taxonomy" id="111802"/>
    <lineage>
        <taxon>Bacteria</taxon>
        <taxon>Bacillati</taxon>
        <taxon>Actinomycetota</taxon>
        <taxon>Actinomycetes</taxon>
        <taxon>Streptosporangiales</taxon>
        <taxon>Thermomonosporaceae</taxon>
        <taxon>Actinomadura</taxon>
    </lineage>
</organism>
<dbReference type="EMBL" id="JBHTGP010000015">
    <property type="protein sequence ID" value="MFD0688993.1"/>
    <property type="molecule type" value="Genomic_DNA"/>
</dbReference>
<keyword evidence="2" id="KW-1185">Reference proteome</keyword>